<dbReference type="EMBL" id="JARIHO010000124">
    <property type="protein sequence ID" value="KAJ7301888.1"/>
    <property type="molecule type" value="Genomic_DNA"/>
</dbReference>
<accession>A0AAD7E7G7</accession>
<feature type="compositionally biased region" description="Low complexity" evidence="1">
    <location>
        <begin position="28"/>
        <end position="44"/>
    </location>
</feature>
<keyword evidence="3" id="KW-1185">Reference proteome</keyword>
<feature type="compositionally biased region" description="Polar residues" evidence="1">
    <location>
        <begin position="90"/>
        <end position="111"/>
    </location>
</feature>
<sequence>MRYHTPLPILTTKPRPSSTSRLCASSATRSSNSPGPTSTSPTIQTSVACPPSLGEVCTISLSCTLSSSTASPCGSSRPSSPSARRPTWTDCASSATTKAPSWTTSPTASPKRTSRASHHPLHLVFSPEDRYDTEPLWAKPDRCDHVKRLGEDYHACGIRLAIFAANRGSAFPPYLFGEETPCEKPAYRAENVVLAWNDVGGTFW</sequence>
<reference evidence="2" key="1">
    <citation type="submission" date="2023-03" db="EMBL/GenBank/DDBJ databases">
        <title>Massive genome expansion in bonnet fungi (Mycena s.s.) driven by repeated elements and novel gene families across ecological guilds.</title>
        <authorList>
            <consortium name="Lawrence Berkeley National Laboratory"/>
            <person name="Harder C.B."/>
            <person name="Miyauchi S."/>
            <person name="Viragh M."/>
            <person name="Kuo A."/>
            <person name="Thoen E."/>
            <person name="Andreopoulos B."/>
            <person name="Lu D."/>
            <person name="Skrede I."/>
            <person name="Drula E."/>
            <person name="Henrissat B."/>
            <person name="Morin E."/>
            <person name="Kohler A."/>
            <person name="Barry K."/>
            <person name="LaButti K."/>
            <person name="Morin E."/>
            <person name="Salamov A."/>
            <person name="Lipzen A."/>
            <person name="Mereny Z."/>
            <person name="Hegedus B."/>
            <person name="Baldrian P."/>
            <person name="Stursova M."/>
            <person name="Weitz H."/>
            <person name="Taylor A."/>
            <person name="Grigoriev I.V."/>
            <person name="Nagy L.G."/>
            <person name="Martin F."/>
            <person name="Kauserud H."/>
        </authorList>
    </citation>
    <scope>NUCLEOTIDE SEQUENCE</scope>
    <source>
        <strain evidence="2">CBHHK002</strain>
    </source>
</reference>
<feature type="compositionally biased region" description="Low complexity" evidence="1">
    <location>
        <begin position="65"/>
        <end position="86"/>
    </location>
</feature>
<feature type="region of interest" description="Disordered" evidence="1">
    <location>
        <begin position="65"/>
        <end position="119"/>
    </location>
</feature>
<evidence type="ECO:0000313" key="3">
    <source>
        <dbReference type="Proteomes" id="UP001218218"/>
    </source>
</evidence>
<feature type="compositionally biased region" description="Polar residues" evidence="1">
    <location>
        <begin position="14"/>
        <end position="27"/>
    </location>
</feature>
<dbReference type="AlphaFoldDB" id="A0AAD7E7G7"/>
<evidence type="ECO:0000256" key="1">
    <source>
        <dbReference type="SAM" id="MobiDB-lite"/>
    </source>
</evidence>
<dbReference type="Proteomes" id="UP001218218">
    <property type="component" value="Unassembled WGS sequence"/>
</dbReference>
<name>A0AAD7E7G7_9AGAR</name>
<feature type="region of interest" description="Disordered" evidence="1">
    <location>
        <begin position="1"/>
        <end position="44"/>
    </location>
</feature>
<comment type="caution">
    <text evidence="2">The sequence shown here is derived from an EMBL/GenBank/DDBJ whole genome shotgun (WGS) entry which is preliminary data.</text>
</comment>
<proteinExistence type="predicted"/>
<evidence type="ECO:0000313" key="2">
    <source>
        <dbReference type="EMBL" id="KAJ7301888.1"/>
    </source>
</evidence>
<protein>
    <submittedName>
        <fullName evidence="2">Uncharacterized protein</fullName>
    </submittedName>
</protein>
<gene>
    <name evidence="2" type="ORF">DFH08DRAFT_94849</name>
</gene>
<organism evidence="2 3">
    <name type="scientific">Mycena albidolilacea</name>
    <dbReference type="NCBI Taxonomy" id="1033008"/>
    <lineage>
        <taxon>Eukaryota</taxon>
        <taxon>Fungi</taxon>
        <taxon>Dikarya</taxon>
        <taxon>Basidiomycota</taxon>
        <taxon>Agaricomycotina</taxon>
        <taxon>Agaricomycetes</taxon>
        <taxon>Agaricomycetidae</taxon>
        <taxon>Agaricales</taxon>
        <taxon>Marasmiineae</taxon>
        <taxon>Mycenaceae</taxon>
        <taxon>Mycena</taxon>
    </lineage>
</organism>